<reference evidence="2 3" key="1">
    <citation type="submission" date="2019-03" db="EMBL/GenBank/DDBJ databases">
        <title>Draft genome sequences of novel Actinobacteria.</title>
        <authorList>
            <person name="Sahin N."/>
            <person name="Ay H."/>
            <person name="Saygin H."/>
        </authorList>
    </citation>
    <scope>NUCLEOTIDE SEQUENCE [LARGE SCALE GENOMIC DNA]</scope>
    <source>
        <strain evidence="2 3">DSM 45941</strain>
    </source>
</reference>
<dbReference type="Pfam" id="PF04149">
    <property type="entry name" value="DUF397"/>
    <property type="match status" value="2"/>
</dbReference>
<dbReference type="EMBL" id="SMKY01000458">
    <property type="protein sequence ID" value="TDD61962.1"/>
    <property type="molecule type" value="Genomic_DNA"/>
</dbReference>
<organism evidence="2 3">
    <name type="scientific">Actinomadura darangshiensis</name>
    <dbReference type="NCBI Taxonomy" id="705336"/>
    <lineage>
        <taxon>Bacteria</taxon>
        <taxon>Bacillati</taxon>
        <taxon>Actinomycetota</taxon>
        <taxon>Actinomycetes</taxon>
        <taxon>Streptosporangiales</taxon>
        <taxon>Thermomonosporaceae</taxon>
        <taxon>Actinomadura</taxon>
    </lineage>
</organism>
<feature type="domain" description="DUF397" evidence="1">
    <location>
        <begin position="31"/>
        <end position="80"/>
    </location>
</feature>
<feature type="domain" description="DUF397" evidence="1">
    <location>
        <begin position="10"/>
        <end position="27"/>
    </location>
</feature>
<accession>A0A4R4ZXS2</accession>
<evidence type="ECO:0000313" key="3">
    <source>
        <dbReference type="Proteomes" id="UP000295578"/>
    </source>
</evidence>
<proteinExistence type="predicted"/>
<dbReference type="RefSeq" id="WP_132205796.1">
    <property type="nucleotide sequence ID" value="NZ_SMKY01000458.1"/>
</dbReference>
<dbReference type="AlphaFoldDB" id="A0A4R4ZXS2"/>
<evidence type="ECO:0000313" key="2">
    <source>
        <dbReference type="EMBL" id="TDD61962.1"/>
    </source>
</evidence>
<gene>
    <name evidence="2" type="ORF">E1293_44465</name>
</gene>
<keyword evidence="3" id="KW-1185">Reference proteome</keyword>
<dbReference type="OrthoDB" id="3480599at2"/>
<name>A0A4R4ZXS2_9ACTN</name>
<protein>
    <submittedName>
        <fullName evidence="2">DUF397 domain-containing protein</fullName>
    </submittedName>
</protein>
<dbReference type="Proteomes" id="UP000295578">
    <property type="component" value="Unassembled WGS sequence"/>
</dbReference>
<comment type="caution">
    <text evidence="2">The sequence shown here is derived from an EMBL/GenBank/DDBJ whole genome shotgun (WGS) entry which is preliminary data.</text>
</comment>
<dbReference type="InterPro" id="IPR007278">
    <property type="entry name" value="DUF397"/>
</dbReference>
<evidence type="ECO:0000259" key="1">
    <source>
        <dbReference type="Pfam" id="PF04149"/>
    </source>
</evidence>
<sequence length="88" mass="9329">MARVDLSDVVWRKSQRSGNGGEACVEVGARRKSAQSGNNGACVEVGACKCCGTAVRDSKDPEGPKLAFNIASWRAFHADVLTGRYDLA</sequence>